<feature type="region of interest" description="Disordered" evidence="1">
    <location>
        <begin position="1"/>
        <end position="183"/>
    </location>
</feature>
<gene>
    <name evidence="2" type="ORF">RIF29_28682</name>
</gene>
<proteinExistence type="predicted"/>
<dbReference type="Proteomes" id="UP001372338">
    <property type="component" value="Unassembled WGS sequence"/>
</dbReference>
<protein>
    <submittedName>
        <fullName evidence="2">Uncharacterized protein</fullName>
    </submittedName>
</protein>
<accession>A0AAN9EF99</accession>
<sequence>MVTTKGNERDLHDRLTNNHVEGSRWNPRDHLGLDRKGRERDLHDHLNSNRTDRAEGSPPSTGTANWANSPPLSTGRTDRVDGLPPSPGRARKGARMETSQHGDSSTHEVYDTENSGSVRRTLPLADPRRLPMARDVQSTDMAHVPMPPERLSRQEPNTAKRGILRDHVPRKDLVHPNHPDDHM</sequence>
<evidence type="ECO:0000313" key="2">
    <source>
        <dbReference type="EMBL" id="KAK7255275.1"/>
    </source>
</evidence>
<feature type="compositionally biased region" description="Basic and acidic residues" evidence="1">
    <location>
        <begin position="1"/>
        <end position="16"/>
    </location>
</feature>
<dbReference type="EMBL" id="JAYWIO010000006">
    <property type="protein sequence ID" value="KAK7255275.1"/>
    <property type="molecule type" value="Genomic_DNA"/>
</dbReference>
<feature type="compositionally biased region" description="Polar residues" evidence="1">
    <location>
        <begin position="58"/>
        <end position="75"/>
    </location>
</feature>
<evidence type="ECO:0000313" key="3">
    <source>
        <dbReference type="Proteomes" id="UP001372338"/>
    </source>
</evidence>
<keyword evidence="3" id="KW-1185">Reference proteome</keyword>
<name>A0AAN9EF99_CROPI</name>
<comment type="caution">
    <text evidence="2">The sequence shown here is derived from an EMBL/GenBank/DDBJ whole genome shotgun (WGS) entry which is preliminary data.</text>
</comment>
<feature type="compositionally biased region" description="Basic and acidic residues" evidence="1">
    <location>
        <begin position="26"/>
        <end position="55"/>
    </location>
</feature>
<evidence type="ECO:0000256" key="1">
    <source>
        <dbReference type="SAM" id="MobiDB-lite"/>
    </source>
</evidence>
<feature type="compositionally biased region" description="Basic and acidic residues" evidence="1">
    <location>
        <begin position="94"/>
        <end position="110"/>
    </location>
</feature>
<reference evidence="2 3" key="1">
    <citation type="submission" date="2024-01" db="EMBL/GenBank/DDBJ databases">
        <title>The genomes of 5 underutilized Papilionoideae crops provide insights into root nodulation and disease resistanc.</title>
        <authorList>
            <person name="Yuan L."/>
        </authorList>
    </citation>
    <scope>NUCLEOTIDE SEQUENCE [LARGE SCALE GENOMIC DNA]</scope>
    <source>
        <strain evidence="2">ZHUSHIDOU_FW_LH</strain>
        <tissue evidence="2">Leaf</tissue>
    </source>
</reference>
<dbReference type="AlphaFoldDB" id="A0AAN9EF99"/>
<feature type="compositionally biased region" description="Basic and acidic residues" evidence="1">
    <location>
        <begin position="163"/>
        <end position="183"/>
    </location>
</feature>
<organism evidence="2 3">
    <name type="scientific">Crotalaria pallida</name>
    <name type="common">Smooth rattlebox</name>
    <name type="synonym">Crotalaria striata</name>
    <dbReference type="NCBI Taxonomy" id="3830"/>
    <lineage>
        <taxon>Eukaryota</taxon>
        <taxon>Viridiplantae</taxon>
        <taxon>Streptophyta</taxon>
        <taxon>Embryophyta</taxon>
        <taxon>Tracheophyta</taxon>
        <taxon>Spermatophyta</taxon>
        <taxon>Magnoliopsida</taxon>
        <taxon>eudicotyledons</taxon>
        <taxon>Gunneridae</taxon>
        <taxon>Pentapetalae</taxon>
        <taxon>rosids</taxon>
        <taxon>fabids</taxon>
        <taxon>Fabales</taxon>
        <taxon>Fabaceae</taxon>
        <taxon>Papilionoideae</taxon>
        <taxon>50 kb inversion clade</taxon>
        <taxon>genistoids sensu lato</taxon>
        <taxon>core genistoids</taxon>
        <taxon>Crotalarieae</taxon>
        <taxon>Crotalaria</taxon>
    </lineage>
</organism>